<dbReference type="InterPro" id="IPR036420">
    <property type="entry name" value="BRCT_dom_sf"/>
</dbReference>
<reference evidence="13" key="1">
    <citation type="submission" date="2021-02" db="EMBL/GenBank/DDBJ databases">
        <authorList>
            <person name="Nowell W R."/>
        </authorList>
    </citation>
    <scope>NUCLEOTIDE SEQUENCE</scope>
</reference>
<feature type="region of interest" description="Disordered" evidence="11">
    <location>
        <begin position="212"/>
        <end position="284"/>
    </location>
</feature>
<organism evidence="13 14">
    <name type="scientific">Adineta steineri</name>
    <dbReference type="NCBI Taxonomy" id="433720"/>
    <lineage>
        <taxon>Eukaryota</taxon>
        <taxon>Metazoa</taxon>
        <taxon>Spiralia</taxon>
        <taxon>Gnathifera</taxon>
        <taxon>Rotifera</taxon>
        <taxon>Eurotatoria</taxon>
        <taxon>Bdelloidea</taxon>
        <taxon>Adinetida</taxon>
        <taxon>Adinetidae</taxon>
        <taxon>Adineta</taxon>
    </lineage>
</organism>
<dbReference type="CDD" id="cd00009">
    <property type="entry name" value="AAA"/>
    <property type="match status" value="1"/>
</dbReference>
<dbReference type="GO" id="GO:0003689">
    <property type="term" value="F:DNA clamp loader activity"/>
    <property type="evidence" value="ECO:0007669"/>
    <property type="project" value="UniProtKB-UniRule"/>
</dbReference>
<dbReference type="Gene3D" id="3.40.50.10190">
    <property type="entry name" value="BRCT domain"/>
    <property type="match status" value="1"/>
</dbReference>
<dbReference type="Pfam" id="PF00004">
    <property type="entry name" value="AAA"/>
    <property type="match status" value="1"/>
</dbReference>
<dbReference type="Gene3D" id="3.40.50.300">
    <property type="entry name" value="P-loop containing nucleotide triphosphate hydrolases"/>
    <property type="match status" value="1"/>
</dbReference>
<sequence length="844" mass="96105">MSDIRNFFKKIPSTNKKRPREQDEDVVELPKVEPKPTVNKKSSEKAVPTVTKPSPETGPPKKMKLKEADPFEKKKPDEKVVPTVTKPVPEASPPKKMKLKEVDPFEKKKRVESYKSFINRGGPDAPGSKIIPDGEKNCLKDLTFVISGVLESLERDECKKLIEKYGGRVTTAISGKTNYLLTGRDVSEGKINKAKEIKIKIISEDDLLEMIRTRPGDQESSSVKSKRNSKPTIDPDQASESTSKKLKRDSSTASKTTESSSTKLKRNSSLNGKKTTDSNPTSISKVSEDESSLLWVDKYKPDTIKQLVGQQGDKSCVQKLIVWLRDWYKHHGDSNEKIKAKPSFGFNRNENPAMFKAALLSGPPGIGKTTAAQIVCKYLNFEYIEKNASDQRSKKSMTNLTSDTYSVAHFPNKSMSKYVLIMDEVDGVSGNEDRGGIQELISLIKRSRIPIICICNDRQHKKIRSLANYCYDLRFHRPTIQQIHIAMLTILQRENVSNIKPETLDEIIKSCNQDIRQTIHSLNLWSIQGGKTNLSAAKMIEKSINNNPFELCRLSFSSELRNKSIIDKSDIFFYDYQLMPLLIQENYLQCQPHVTNSSNEKRKLTDIEHLKLISQASDSICLGDICSQMIFSRNENWSLLPYQAIFSTVAPCSYVRGHLRSMVNFSSFFGQRSRKNKNERLLNEIEKHICLKTTSANKQQFNLDYLPYLSRNLISTLKQNTQEIAIEQCISLLDDYYLNRDDLQTIMELNTWGKTGKNLYDQLDTQTKSALTRNYNKTNHRTPYAIVDIKKLKKSKGLMDDEEEEGDEQEEEEQKDDIPIEEDATIKLAKKPIGKVPLKKSRKK</sequence>
<dbReference type="InterPro" id="IPR008921">
    <property type="entry name" value="DNA_pol3_clamp-load_cplx_C"/>
</dbReference>
<keyword evidence="6 10" id="KW-0547">Nucleotide-binding</keyword>
<evidence type="ECO:0000313" key="13">
    <source>
        <dbReference type="EMBL" id="CAF3717913.1"/>
    </source>
</evidence>
<feature type="region of interest" description="Disordered" evidence="11">
    <location>
        <begin position="1"/>
        <end position="101"/>
    </location>
</feature>
<gene>
    <name evidence="13" type="ORF">OXD698_LOCUS13439</name>
</gene>
<keyword evidence="7 10" id="KW-0067">ATP-binding</keyword>
<evidence type="ECO:0000256" key="11">
    <source>
        <dbReference type="SAM" id="MobiDB-lite"/>
    </source>
</evidence>
<feature type="domain" description="BRCT" evidence="12">
    <location>
        <begin position="134"/>
        <end position="214"/>
    </location>
</feature>
<dbReference type="InterPro" id="IPR012178">
    <property type="entry name" value="RFC1"/>
</dbReference>
<feature type="compositionally biased region" description="Acidic residues" evidence="11">
    <location>
        <begin position="800"/>
        <end position="823"/>
    </location>
</feature>
<dbReference type="InterPro" id="IPR001357">
    <property type="entry name" value="BRCT_dom"/>
</dbReference>
<dbReference type="SUPFAM" id="SSF52540">
    <property type="entry name" value="P-loop containing nucleoside triphosphate hydrolases"/>
    <property type="match status" value="1"/>
</dbReference>
<feature type="compositionally biased region" description="Basic residues" evidence="11">
    <location>
        <begin position="828"/>
        <end position="844"/>
    </location>
</feature>
<dbReference type="PROSITE" id="PS50172">
    <property type="entry name" value="BRCT"/>
    <property type="match status" value="1"/>
</dbReference>
<dbReference type="PANTHER" id="PTHR23389:SF6">
    <property type="entry name" value="REPLICATION FACTOR C SUBUNIT 1"/>
    <property type="match status" value="1"/>
</dbReference>
<evidence type="ECO:0000313" key="14">
    <source>
        <dbReference type="Proteomes" id="UP000663844"/>
    </source>
</evidence>
<dbReference type="GO" id="GO:0006281">
    <property type="term" value="P:DNA repair"/>
    <property type="evidence" value="ECO:0007669"/>
    <property type="project" value="InterPro"/>
</dbReference>
<dbReference type="InterPro" id="IPR003593">
    <property type="entry name" value="AAA+_ATPase"/>
</dbReference>
<keyword evidence="5 10" id="KW-0235">DNA replication</keyword>
<dbReference type="SUPFAM" id="SSF52113">
    <property type="entry name" value="BRCT domain"/>
    <property type="match status" value="1"/>
</dbReference>
<keyword evidence="4" id="KW-0597">Phosphoprotein</keyword>
<dbReference type="SMART" id="SM00382">
    <property type="entry name" value="AAA"/>
    <property type="match status" value="1"/>
</dbReference>
<dbReference type="Gene3D" id="1.10.8.60">
    <property type="match status" value="1"/>
</dbReference>
<evidence type="ECO:0000256" key="8">
    <source>
        <dbReference type="ARBA" id="ARBA00023125"/>
    </source>
</evidence>
<evidence type="ECO:0000259" key="12">
    <source>
        <dbReference type="PROSITE" id="PS50172"/>
    </source>
</evidence>
<feature type="compositionally biased region" description="Low complexity" evidence="11">
    <location>
        <begin position="251"/>
        <end position="262"/>
    </location>
</feature>
<dbReference type="InterPro" id="IPR003959">
    <property type="entry name" value="ATPase_AAA_core"/>
</dbReference>
<evidence type="ECO:0000256" key="4">
    <source>
        <dbReference type="ARBA" id="ARBA00022553"/>
    </source>
</evidence>
<keyword evidence="8" id="KW-0238">DNA-binding</keyword>
<comment type="similarity">
    <text evidence="2 10">Belongs to the activator 1 large subunit family.</text>
</comment>
<dbReference type="Gene3D" id="1.20.272.10">
    <property type="match status" value="1"/>
</dbReference>
<dbReference type="InterPro" id="IPR027417">
    <property type="entry name" value="P-loop_NTPase"/>
</dbReference>
<evidence type="ECO:0000256" key="9">
    <source>
        <dbReference type="ARBA" id="ARBA00023242"/>
    </source>
</evidence>
<evidence type="ECO:0000256" key="2">
    <source>
        <dbReference type="ARBA" id="ARBA00006116"/>
    </source>
</evidence>
<dbReference type="GO" id="GO:0016887">
    <property type="term" value="F:ATP hydrolysis activity"/>
    <property type="evidence" value="ECO:0007669"/>
    <property type="project" value="InterPro"/>
</dbReference>
<comment type="subcellular location">
    <subcellularLocation>
        <location evidence="1 10">Nucleus</location>
    </subcellularLocation>
</comment>
<evidence type="ECO:0000256" key="6">
    <source>
        <dbReference type="ARBA" id="ARBA00022741"/>
    </source>
</evidence>
<dbReference type="Pfam" id="PF08519">
    <property type="entry name" value="RFC1"/>
    <property type="match status" value="1"/>
</dbReference>
<dbReference type="Proteomes" id="UP000663844">
    <property type="component" value="Unassembled WGS sequence"/>
</dbReference>
<dbReference type="InterPro" id="IPR013725">
    <property type="entry name" value="DNA_replication_fac_RFC1_C"/>
</dbReference>
<dbReference type="EMBL" id="CAJOAZ010000816">
    <property type="protein sequence ID" value="CAF3717913.1"/>
    <property type="molecule type" value="Genomic_DNA"/>
</dbReference>
<comment type="caution">
    <text evidence="13">The sequence shown here is derived from an EMBL/GenBank/DDBJ whole genome shotgun (WGS) entry which is preliminary data.</text>
</comment>
<evidence type="ECO:0000256" key="3">
    <source>
        <dbReference type="ARBA" id="ARBA00020401"/>
    </source>
</evidence>
<name>A0A818VZC5_9BILA</name>
<dbReference type="FunFam" id="1.20.272.10:FF:000005">
    <property type="entry name" value="Replication factor C subunit 1"/>
    <property type="match status" value="1"/>
</dbReference>
<dbReference type="AlphaFoldDB" id="A0A818VZC5"/>
<dbReference type="PANTHER" id="PTHR23389">
    <property type="entry name" value="CHROMOSOME TRANSMISSION FIDELITY FACTOR 18"/>
    <property type="match status" value="1"/>
</dbReference>
<feature type="compositionally biased region" description="Basic and acidic residues" evidence="11">
    <location>
        <begin position="65"/>
        <end position="80"/>
    </location>
</feature>
<dbReference type="GO" id="GO:0005524">
    <property type="term" value="F:ATP binding"/>
    <property type="evidence" value="ECO:0007669"/>
    <property type="project" value="UniProtKB-UniRule"/>
</dbReference>
<dbReference type="FunFam" id="3.40.50.10190:FF:000001">
    <property type="entry name" value="Replication factor C subunit 1"/>
    <property type="match status" value="1"/>
</dbReference>
<feature type="region of interest" description="Disordered" evidence="11">
    <location>
        <begin position="796"/>
        <end position="844"/>
    </location>
</feature>
<proteinExistence type="inferred from homology"/>
<dbReference type="FunFam" id="3.40.50.300:FF:000395">
    <property type="entry name" value="Replication factor C subunit 1"/>
    <property type="match status" value="1"/>
</dbReference>
<dbReference type="GO" id="GO:0005663">
    <property type="term" value="C:DNA replication factor C complex"/>
    <property type="evidence" value="ECO:0007669"/>
    <property type="project" value="InterPro"/>
</dbReference>
<dbReference type="GO" id="GO:0006260">
    <property type="term" value="P:DNA replication"/>
    <property type="evidence" value="ECO:0007669"/>
    <property type="project" value="UniProtKB-KW"/>
</dbReference>
<dbReference type="PIRSF" id="PIRSF036578">
    <property type="entry name" value="RFC1"/>
    <property type="match status" value="1"/>
</dbReference>
<dbReference type="SUPFAM" id="SSF48019">
    <property type="entry name" value="post-AAA+ oligomerization domain-like"/>
    <property type="match status" value="1"/>
</dbReference>
<evidence type="ECO:0000256" key="10">
    <source>
        <dbReference type="PIRNR" id="PIRNR036578"/>
    </source>
</evidence>
<evidence type="ECO:0000256" key="5">
    <source>
        <dbReference type="ARBA" id="ARBA00022705"/>
    </source>
</evidence>
<dbReference type="GO" id="GO:0005634">
    <property type="term" value="C:nucleus"/>
    <property type="evidence" value="ECO:0007669"/>
    <property type="project" value="UniProtKB-SubCell"/>
</dbReference>
<evidence type="ECO:0000256" key="7">
    <source>
        <dbReference type="ARBA" id="ARBA00022840"/>
    </source>
</evidence>
<accession>A0A818VZC5</accession>
<keyword evidence="9 10" id="KW-0539">Nucleus</keyword>
<feature type="compositionally biased region" description="Polar residues" evidence="11">
    <location>
        <begin position="267"/>
        <end position="284"/>
    </location>
</feature>
<dbReference type="SMART" id="SM00292">
    <property type="entry name" value="BRCT"/>
    <property type="match status" value="1"/>
</dbReference>
<dbReference type="Pfam" id="PF00533">
    <property type="entry name" value="BRCT"/>
    <property type="match status" value="1"/>
</dbReference>
<protein>
    <recommendedName>
        <fullName evidence="3 10">Replication factor C subunit 1</fullName>
    </recommendedName>
</protein>
<evidence type="ECO:0000256" key="1">
    <source>
        <dbReference type="ARBA" id="ARBA00004123"/>
    </source>
</evidence>
<dbReference type="Pfam" id="PF25361">
    <property type="entry name" value="AAA_lid_RFC1"/>
    <property type="match status" value="1"/>
</dbReference>
<dbReference type="GO" id="GO:0003677">
    <property type="term" value="F:DNA binding"/>
    <property type="evidence" value="ECO:0007669"/>
    <property type="project" value="UniProtKB-KW"/>
</dbReference>